<protein>
    <submittedName>
        <fullName evidence="3">T9SS type B sorting domain-containing protein</fullName>
    </submittedName>
</protein>
<feature type="domain" description="DUF11" evidence="2">
    <location>
        <begin position="107"/>
        <end position="222"/>
    </location>
</feature>
<dbReference type="Pfam" id="PF13585">
    <property type="entry name" value="CHU_C"/>
    <property type="match status" value="1"/>
</dbReference>
<dbReference type="Gene3D" id="2.60.40.10">
    <property type="entry name" value="Immunoglobulins"/>
    <property type="match status" value="1"/>
</dbReference>
<comment type="caution">
    <text evidence="3">The sequence shown here is derived from an EMBL/GenBank/DDBJ whole genome shotgun (WGS) entry which is preliminary data.</text>
</comment>
<evidence type="ECO:0000259" key="2">
    <source>
        <dbReference type="Pfam" id="PF01345"/>
    </source>
</evidence>
<dbReference type="PANTHER" id="PTHR34819:SF3">
    <property type="entry name" value="CELL SURFACE PROTEIN"/>
    <property type="match status" value="1"/>
</dbReference>
<keyword evidence="1" id="KW-0732">Signal</keyword>
<dbReference type="PANTHER" id="PTHR34819">
    <property type="entry name" value="LARGE CYSTEINE-RICH PERIPLASMIC PROTEIN OMCB"/>
    <property type="match status" value="1"/>
</dbReference>
<proteinExistence type="predicted"/>
<dbReference type="NCBIfam" id="TIGR04131">
    <property type="entry name" value="Bac_Flav_CTERM"/>
    <property type="match status" value="1"/>
</dbReference>
<dbReference type="Proteomes" id="UP000291117">
    <property type="component" value="Unassembled WGS sequence"/>
</dbReference>
<dbReference type="InterPro" id="IPR047589">
    <property type="entry name" value="DUF11_rpt"/>
</dbReference>
<evidence type="ECO:0000313" key="4">
    <source>
        <dbReference type="Proteomes" id="UP000291117"/>
    </source>
</evidence>
<dbReference type="RefSeq" id="WP_131611460.1">
    <property type="nucleotide sequence ID" value="NZ_SJSM01000022.1"/>
</dbReference>
<dbReference type="EMBL" id="SJSM01000022">
    <property type="protein sequence ID" value="TCC87839.1"/>
    <property type="molecule type" value="Genomic_DNA"/>
</dbReference>
<dbReference type="AlphaFoldDB" id="A0A4R0MM99"/>
<organism evidence="3 4">
    <name type="scientific">Pedobacter hiemivivus</name>
    <dbReference type="NCBI Taxonomy" id="2530454"/>
    <lineage>
        <taxon>Bacteria</taxon>
        <taxon>Pseudomonadati</taxon>
        <taxon>Bacteroidota</taxon>
        <taxon>Sphingobacteriia</taxon>
        <taxon>Sphingobacteriales</taxon>
        <taxon>Sphingobacteriaceae</taxon>
        <taxon>Pedobacter</taxon>
    </lineage>
</organism>
<accession>A0A4R0MM99</accession>
<dbReference type="Pfam" id="PF01345">
    <property type="entry name" value="DUF11"/>
    <property type="match status" value="1"/>
</dbReference>
<gene>
    <name evidence="3" type="ORF">EZ444_22170</name>
</gene>
<dbReference type="InterPro" id="IPR026341">
    <property type="entry name" value="T9SS_type_B"/>
</dbReference>
<evidence type="ECO:0000313" key="3">
    <source>
        <dbReference type="EMBL" id="TCC87839.1"/>
    </source>
</evidence>
<name>A0A4R0MM99_9SPHI</name>
<feature type="signal peptide" evidence="1">
    <location>
        <begin position="1"/>
        <end position="22"/>
    </location>
</feature>
<dbReference type="Gene3D" id="2.60.40.1170">
    <property type="entry name" value="Mu homology domain, subdomain B"/>
    <property type="match status" value="1"/>
</dbReference>
<keyword evidence="4" id="KW-1185">Reference proteome</keyword>
<feature type="chain" id="PRO_5020927318" evidence="1">
    <location>
        <begin position="23"/>
        <end position="316"/>
    </location>
</feature>
<dbReference type="OrthoDB" id="9765926at2"/>
<dbReference type="InterPro" id="IPR001434">
    <property type="entry name" value="OmcB-like_DUF11"/>
</dbReference>
<evidence type="ECO:0000256" key="1">
    <source>
        <dbReference type="SAM" id="SignalP"/>
    </source>
</evidence>
<sequence length="316" mass="34320">MFNRKQGFVTSLLLLSATAGFAQSNGSGQTVNLPRGASLKAKANSVNAVSYQWLKDDVAITGATSADYTILLAGTYKVVSFNAAGCASDISDPVIVNISPTSLLTADLMINKNSESRSITINQTFEYLIQVKNNGVGDATLLKVQDVLPEELIFEEMMNPVLGLARYNLGTKTILWEIDQLNNGQMADLKIKVKAIKSGVIRNTATVTAQETDPNLQNNTSTDSKSIVGIIVPNVFTPNGDGLNDTFVIPGLEFYEANELTIVNRWGGTVYEKKGYQGDWAATGLTEGTYFYLLKVKTAGNKWEVYKGFVTMLRSK</sequence>
<dbReference type="InterPro" id="IPR013783">
    <property type="entry name" value="Ig-like_fold"/>
</dbReference>
<dbReference type="InterPro" id="IPR051172">
    <property type="entry name" value="Chlamydia_OmcB"/>
</dbReference>
<reference evidence="3 4" key="1">
    <citation type="submission" date="2019-02" db="EMBL/GenBank/DDBJ databases">
        <title>Pedobacter sp. RP-3-8 sp. nov., isolated from Arctic soil.</title>
        <authorList>
            <person name="Dahal R.H."/>
        </authorList>
    </citation>
    <scope>NUCLEOTIDE SEQUENCE [LARGE SCALE GENOMIC DNA]</scope>
    <source>
        <strain evidence="3 4">RP-3-8</strain>
    </source>
</reference>
<dbReference type="NCBIfam" id="TIGR01451">
    <property type="entry name" value="B_ant_repeat"/>
    <property type="match status" value="1"/>
</dbReference>